<keyword evidence="4 6" id="KW-1133">Transmembrane helix</keyword>
<feature type="transmembrane region" description="Helical" evidence="6">
    <location>
        <begin position="12"/>
        <end position="35"/>
    </location>
</feature>
<feature type="transmembrane region" description="Helical" evidence="6">
    <location>
        <begin position="108"/>
        <end position="129"/>
    </location>
</feature>
<dbReference type="SUPFAM" id="SSF103473">
    <property type="entry name" value="MFS general substrate transporter"/>
    <property type="match status" value="1"/>
</dbReference>
<evidence type="ECO:0000256" key="4">
    <source>
        <dbReference type="ARBA" id="ARBA00022989"/>
    </source>
</evidence>
<evidence type="ECO:0000256" key="3">
    <source>
        <dbReference type="ARBA" id="ARBA00022692"/>
    </source>
</evidence>
<keyword evidence="5 6" id="KW-0472">Membrane</keyword>
<dbReference type="Proteomes" id="UP000472320">
    <property type="component" value="Unassembled WGS sequence"/>
</dbReference>
<dbReference type="PROSITE" id="PS50850">
    <property type="entry name" value="MFS"/>
    <property type="match status" value="1"/>
</dbReference>
<dbReference type="Gene3D" id="1.20.1250.20">
    <property type="entry name" value="MFS general substrate transporter like domains"/>
    <property type="match status" value="1"/>
</dbReference>
<name>A0A6L6QGQ5_9BURK</name>
<keyword evidence="9" id="KW-1185">Reference proteome</keyword>
<protein>
    <submittedName>
        <fullName evidence="8">MFS transporter</fullName>
    </submittedName>
</protein>
<evidence type="ECO:0000313" key="8">
    <source>
        <dbReference type="EMBL" id="MTW10876.1"/>
    </source>
</evidence>
<evidence type="ECO:0000313" key="9">
    <source>
        <dbReference type="Proteomes" id="UP000472320"/>
    </source>
</evidence>
<evidence type="ECO:0000256" key="2">
    <source>
        <dbReference type="ARBA" id="ARBA00022475"/>
    </source>
</evidence>
<dbReference type="InterPro" id="IPR011701">
    <property type="entry name" value="MFS"/>
</dbReference>
<feature type="transmembrane region" description="Helical" evidence="6">
    <location>
        <begin position="374"/>
        <end position="395"/>
    </location>
</feature>
<dbReference type="EMBL" id="WNKX01000006">
    <property type="protein sequence ID" value="MTW10876.1"/>
    <property type="molecule type" value="Genomic_DNA"/>
</dbReference>
<proteinExistence type="predicted"/>
<sequence length="411" mass="44140">MTQTLSPQRERTVLWLLAFIQFTVIMDFMVMMPLAPQLMRAFSISAAQVSGAVSAYAWCAGLSGLLAATYADRFDRKKLQLTVFMLFNLSNLACALAPNFHVLVLSRAFAGMTGGVLGAISMSIIADLIPQERRGAATGVVMTSFSMAAIAGVPIGVMLGAHFGWQSPFYLLVVLSMLVWLVATRSLPSMTAHLANAPVPLARVLPELFGLFTVGAHLRGFLLTFLVTVSGMMVIPFISPMLVGNLGIAPAQISYVYLCGGIATLFSSRLIGSWSDRAGKQYVFRWMALFSIAPTLFMTHMPQLPLLLVMLFFPFFMVAMSGRFVPLQALLTTIPEPQKRGAFLSANAAIQQMGTGIGAFAGGLLVHTDAAGHILGYDTIGLIASALMFFSVWWIGRVQGAPAALTARSPA</sequence>
<dbReference type="AlphaFoldDB" id="A0A6L6QGQ5"/>
<feature type="transmembrane region" description="Helical" evidence="6">
    <location>
        <begin position="208"/>
        <end position="235"/>
    </location>
</feature>
<feature type="transmembrane region" description="Helical" evidence="6">
    <location>
        <begin position="83"/>
        <end position="102"/>
    </location>
</feature>
<organism evidence="8 9">
    <name type="scientific">Massilia eburnea</name>
    <dbReference type="NCBI Taxonomy" id="1776165"/>
    <lineage>
        <taxon>Bacteria</taxon>
        <taxon>Pseudomonadati</taxon>
        <taxon>Pseudomonadota</taxon>
        <taxon>Betaproteobacteria</taxon>
        <taxon>Burkholderiales</taxon>
        <taxon>Oxalobacteraceae</taxon>
        <taxon>Telluria group</taxon>
        <taxon>Massilia</taxon>
    </lineage>
</organism>
<accession>A0A6L6QGQ5</accession>
<dbReference type="InterPro" id="IPR036259">
    <property type="entry name" value="MFS_trans_sf"/>
</dbReference>
<evidence type="ECO:0000259" key="7">
    <source>
        <dbReference type="PROSITE" id="PS50850"/>
    </source>
</evidence>
<keyword evidence="3 6" id="KW-0812">Transmembrane</keyword>
<dbReference type="InterPro" id="IPR020846">
    <property type="entry name" value="MFS_dom"/>
</dbReference>
<evidence type="ECO:0000256" key="5">
    <source>
        <dbReference type="ARBA" id="ARBA00023136"/>
    </source>
</evidence>
<comment type="subcellular location">
    <subcellularLocation>
        <location evidence="1">Cell membrane</location>
        <topology evidence="1">Multi-pass membrane protein</topology>
    </subcellularLocation>
</comment>
<feature type="transmembrane region" description="Helical" evidence="6">
    <location>
        <begin position="343"/>
        <end position="368"/>
    </location>
</feature>
<dbReference type="OrthoDB" id="9812221at2"/>
<feature type="transmembrane region" description="Helical" evidence="6">
    <location>
        <begin position="169"/>
        <end position="187"/>
    </location>
</feature>
<gene>
    <name evidence="8" type="ORF">GM658_09690</name>
</gene>
<dbReference type="RefSeq" id="WP_155453816.1">
    <property type="nucleotide sequence ID" value="NZ_WNKX01000006.1"/>
</dbReference>
<reference evidence="8 9" key="1">
    <citation type="submission" date="2019-11" db="EMBL/GenBank/DDBJ databases">
        <title>Type strains purchased from KCTC, JCM and DSMZ.</title>
        <authorList>
            <person name="Lu H."/>
        </authorList>
    </citation>
    <scope>NUCLEOTIDE SEQUENCE [LARGE SCALE GENOMIC DNA]</scope>
    <source>
        <strain evidence="8 9">JCM 31587</strain>
    </source>
</reference>
<dbReference type="InterPro" id="IPR050189">
    <property type="entry name" value="MFS_Efflux_Transporters"/>
</dbReference>
<dbReference type="GO" id="GO:0022857">
    <property type="term" value="F:transmembrane transporter activity"/>
    <property type="evidence" value="ECO:0007669"/>
    <property type="project" value="InterPro"/>
</dbReference>
<evidence type="ECO:0000256" key="1">
    <source>
        <dbReference type="ARBA" id="ARBA00004651"/>
    </source>
</evidence>
<evidence type="ECO:0000256" key="6">
    <source>
        <dbReference type="SAM" id="Phobius"/>
    </source>
</evidence>
<dbReference type="PANTHER" id="PTHR43124">
    <property type="entry name" value="PURINE EFFLUX PUMP PBUE"/>
    <property type="match status" value="1"/>
</dbReference>
<keyword evidence="2" id="KW-1003">Cell membrane</keyword>
<feature type="transmembrane region" description="Helical" evidence="6">
    <location>
        <begin position="255"/>
        <end position="271"/>
    </location>
</feature>
<feature type="transmembrane region" description="Helical" evidence="6">
    <location>
        <begin position="283"/>
        <end position="301"/>
    </location>
</feature>
<feature type="transmembrane region" description="Helical" evidence="6">
    <location>
        <begin position="141"/>
        <end position="163"/>
    </location>
</feature>
<feature type="transmembrane region" description="Helical" evidence="6">
    <location>
        <begin position="55"/>
        <end position="71"/>
    </location>
</feature>
<dbReference type="GO" id="GO:0005886">
    <property type="term" value="C:plasma membrane"/>
    <property type="evidence" value="ECO:0007669"/>
    <property type="project" value="UniProtKB-SubCell"/>
</dbReference>
<dbReference type="PANTHER" id="PTHR43124:SF3">
    <property type="entry name" value="CHLORAMPHENICOL EFFLUX PUMP RV0191"/>
    <property type="match status" value="1"/>
</dbReference>
<feature type="transmembrane region" description="Helical" evidence="6">
    <location>
        <begin position="307"/>
        <end position="331"/>
    </location>
</feature>
<comment type="caution">
    <text evidence="8">The sequence shown here is derived from an EMBL/GenBank/DDBJ whole genome shotgun (WGS) entry which is preliminary data.</text>
</comment>
<dbReference type="Pfam" id="PF07690">
    <property type="entry name" value="MFS_1"/>
    <property type="match status" value="2"/>
</dbReference>
<dbReference type="CDD" id="cd17324">
    <property type="entry name" value="MFS_NepI_like"/>
    <property type="match status" value="1"/>
</dbReference>
<feature type="domain" description="Major facilitator superfamily (MFS) profile" evidence="7">
    <location>
        <begin position="13"/>
        <end position="399"/>
    </location>
</feature>